<name>A0ABY0BIT7_MORCA</name>
<reference evidence="1 2" key="1">
    <citation type="submission" date="2018-12" db="EMBL/GenBank/DDBJ databases">
        <title>Persistence of Moraxella catarrhalis in Chronic Obstructive Pulmonary Disease and Regulation of the Hag/MID Adhesin.</title>
        <authorList>
            <person name="Murphy T."/>
            <person name="Zhao X."/>
            <person name="Vyas G."/>
            <person name="Aluvathingal J."/>
            <person name="Nadendla S."/>
            <person name="Tallon L."/>
            <person name="Tettelin H."/>
        </authorList>
    </citation>
    <scope>NUCLEOTIDE SEQUENCE [LARGE SCALE GENOMIC DNA]</scope>
    <source>
        <strain evidence="1 2">173P27B1</strain>
    </source>
</reference>
<gene>
    <name evidence="1" type="ORF">EJK54_1323</name>
</gene>
<sequence>MLFCHHHWAKSDCIKSCLAQISIDTLIISMSFLDCVMLCKLFMLLGNQIL</sequence>
<accession>A0ABY0BIT7</accession>
<evidence type="ECO:0000313" key="1">
    <source>
        <dbReference type="EMBL" id="RUO15497.1"/>
    </source>
</evidence>
<evidence type="ECO:0000313" key="2">
    <source>
        <dbReference type="Proteomes" id="UP000268436"/>
    </source>
</evidence>
<dbReference type="EMBL" id="RYER01000019">
    <property type="protein sequence ID" value="RUO15497.1"/>
    <property type="molecule type" value="Genomic_DNA"/>
</dbReference>
<organism evidence="1 2">
    <name type="scientific">Moraxella catarrhalis</name>
    <name type="common">Branhamella catarrhalis</name>
    <dbReference type="NCBI Taxonomy" id="480"/>
    <lineage>
        <taxon>Bacteria</taxon>
        <taxon>Pseudomonadati</taxon>
        <taxon>Pseudomonadota</taxon>
        <taxon>Gammaproteobacteria</taxon>
        <taxon>Moraxellales</taxon>
        <taxon>Moraxellaceae</taxon>
        <taxon>Moraxella</taxon>
    </lineage>
</organism>
<comment type="caution">
    <text evidence="1">The sequence shown here is derived from an EMBL/GenBank/DDBJ whole genome shotgun (WGS) entry which is preliminary data.</text>
</comment>
<protein>
    <submittedName>
        <fullName evidence="1">Uncharacterized protein</fullName>
    </submittedName>
</protein>
<keyword evidence="2" id="KW-1185">Reference proteome</keyword>
<proteinExistence type="predicted"/>
<dbReference type="Proteomes" id="UP000268436">
    <property type="component" value="Unassembled WGS sequence"/>
</dbReference>